<gene>
    <name evidence="1" type="ORF">FGO68_gene5639</name>
</gene>
<protein>
    <submittedName>
        <fullName evidence="1">Uncharacterized protein</fullName>
    </submittedName>
</protein>
<organism evidence="1 2">
    <name type="scientific">Halteria grandinella</name>
    <dbReference type="NCBI Taxonomy" id="5974"/>
    <lineage>
        <taxon>Eukaryota</taxon>
        <taxon>Sar</taxon>
        <taxon>Alveolata</taxon>
        <taxon>Ciliophora</taxon>
        <taxon>Intramacronucleata</taxon>
        <taxon>Spirotrichea</taxon>
        <taxon>Stichotrichia</taxon>
        <taxon>Sporadotrichida</taxon>
        <taxon>Halteriidae</taxon>
        <taxon>Halteria</taxon>
    </lineage>
</organism>
<reference evidence="1" key="1">
    <citation type="submission" date="2019-06" db="EMBL/GenBank/DDBJ databases">
        <authorList>
            <person name="Zheng W."/>
        </authorList>
    </citation>
    <scope>NUCLEOTIDE SEQUENCE</scope>
    <source>
        <strain evidence="1">QDHG01</strain>
    </source>
</reference>
<evidence type="ECO:0000313" key="2">
    <source>
        <dbReference type="Proteomes" id="UP000785679"/>
    </source>
</evidence>
<proteinExistence type="predicted"/>
<keyword evidence="2" id="KW-1185">Reference proteome</keyword>
<sequence length="638" mass="73718">MELIPVQSKALYFGRKIKGKYLIFELLSNAFSLKEAKEILPVLSQAYRVICINNYSALSSFFIAMNEKYTDMRNIFDILQPIVYKLNLPFNFTTPLTGKLELRTFSNIISLYYAHHQKRFIIQRINLSPDTQDDLDQQMNYLSQFTQVRELEIEIKKSDIEVFHFQLKSIKGLHTLTIKQSCIPKTIKSGEERLLFQVHTLVIKTDNITYAAACLILNGVRIIPKQKLVYNGKDLRLELFEKILNRLGYENLPLIEIVPTGDAKFGREELRQFKKLKCGKKVVRPSIIRTEHFSSKELLECLSFMTTDVKEAVKLVISTNKMQTLLELLKLPIAKKEIQVHAGYEEIMEFINAFANGTLPQLHQNTQTHEVLIPDSNCRNHEKLRALLNIIFASCTNLKSLTIEDENRSIYQSAQVPPYPEYQTTLNISLMKNRLESLTLMNVTIREHNETFNQLIEANFSTLTCVEMVACEYHLQKLMGSQSLKKFSVKNLRTYLVNNGADAAAIQSWPNLEEYYISNSSWHNQALSRLDVFNAWPKLRILKSNENYLQAMPHCYRESNCLEDIDLSNSYSQINLASIEEASRQRGFKCKLTFANNSNVAEAIINVPNVQFEFTVYKVQISEEQCNSFMFQIFGSEF</sequence>
<dbReference type="AlphaFoldDB" id="A0A8J8NWW2"/>
<name>A0A8J8NWW2_HALGN</name>
<accession>A0A8J8NWW2</accession>
<dbReference type="EMBL" id="RRYP01005800">
    <property type="protein sequence ID" value="TNV81730.1"/>
    <property type="molecule type" value="Genomic_DNA"/>
</dbReference>
<comment type="caution">
    <text evidence="1">The sequence shown here is derived from an EMBL/GenBank/DDBJ whole genome shotgun (WGS) entry which is preliminary data.</text>
</comment>
<evidence type="ECO:0000313" key="1">
    <source>
        <dbReference type="EMBL" id="TNV81730.1"/>
    </source>
</evidence>
<dbReference type="Proteomes" id="UP000785679">
    <property type="component" value="Unassembled WGS sequence"/>
</dbReference>